<comment type="catalytic activity">
    <reaction evidence="13">
        <text>XTP + H2O = XMP + diphosphate + H(+)</text>
        <dbReference type="Rhea" id="RHEA:28610"/>
        <dbReference type="ChEBI" id="CHEBI:15377"/>
        <dbReference type="ChEBI" id="CHEBI:15378"/>
        <dbReference type="ChEBI" id="CHEBI:33019"/>
        <dbReference type="ChEBI" id="CHEBI:57464"/>
        <dbReference type="ChEBI" id="CHEBI:61314"/>
        <dbReference type="EC" id="3.6.1.66"/>
    </reaction>
</comment>
<dbReference type="GO" id="GO:0000166">
    <property type="term" value="F:nucleotide binding"/>
    <property type="evidence" value="ECO:0007669"/>
    <property type="project" value="UniProtKB-KW"/>
</dbReference>
<dbReference type="GO" id="GO:0009117">
    <property type="term" value="P:nucleotide metabolic process"/>
    <property type="evidence" value="ECO:0007669"/>
    <property type="project" value="UniProtKB-KW"/>
</dbReference>
<dbReference type="PANTHER" id="PTHR11067">
    <property type="entry name" value="INOSINE TRIPHOSPHATE PYROPHOSPHATASE/HAM1 PROTEIN"/>
    <property type="match status" value="1"/>
</dbReference>
<comment type="function">
    <text evidence="13">Pyrophosphatase that hydrolyzes non-canonical purine nucleotides such as inosine triphosphate (ITP), deoxyinosine triphosphate (dITP) or xanthosine 5'-triphosphate (XTP) to their respective monophosphate derivatives. The enzyme does not distinguish between the deoxy- and ribose forms. Probably excludes non-canonical purines from RNA and DNA precursor pools, thus preventing their incorporation into RNA and DNA and avoiding chromosomal lesions.</text>
</comment>
<evidence type="ECO:0000256" key="2">
    <source>
        <dbReference type="ARBA" id="ARBA00008023"/>
    </source>
</evidence>
<keyword evidence="6 13" id="KW-0378">Hydrolase</keyword>
<evidence type="ECO:0000256" key="3">
    <source>
        <dbReference type="ARBA" id="ARBA00022490"/>
    </source>
</evidence>
<comment type="subunit">
    <text evidence="13">Homodimer.</text>
</comment>
<comment type="cofactor">
    <cofactor evidence="13">
        <name>Mg(2+)</name>
        <dbReference type="ChEBI" id="CHEBI:18420"/>
    </cofactor>
    <cofactor evidence="13">
        <name>Mn(2+)</name>
        <dbReference type="ChEBI" id="CHEBI:29035"/>
    </cofactor>
    <text evidence="13">Binds 1 divalent metal cation per subunit; can use either Mg(2+) or Mn(2+).</text>
</comment>
<comment type="catalytic activity">
    <reaction evidence="12">
        <text>N(6)-hydroxy-dATP + H2O = N(6)-hydroxy-dAMP + diphosphate + H(+)</text>
        <dbReference type="Rhea" id="RHEA:83971"/>
        <dbReference type="ChEBI" id="CHEBI:15377"/>
        <dbReference type="ChEBI" id="CHEBI:15378"/>
        <dbReference type="ChEBI" id="CHEBI:33019"/>
        <dbReference type="ChEBI" id="CHEBI:233529"/>
        <dbReference type="ChEBI" id="CHEBI:233530"/>
    </reaction>
    <physiologicalReaction direction="left-to-right" evidence="12">
        <dbReference type="Rhea" id="RHEA:83972"/>
    </physiologicalReaction>
</comment>
<comment type="similarity">
    <text evidence="2 13">Belongs to the HAM1 NTPase family.</text>
</comment>
<evidence type="ECO:0000256" key="11">
    <source>
        <dbReference type="ARBA" id="ARBA00093255"/>
    </source>
</evidence>
<evidence type="ECO:0000313" key="14">
    <source>
        <dbReference type="EMBL" id="KOO30152.1"/>
    </source>
</evidence>
<evidence type="ECO:0000256" key="5">
    <source>
        <dbReference type="ARBA" id="ARBA00022741"/>
    </source>
</evidence>
<dbReference type="GO" id="GO:0009204">
    <property type="term" value="P:deoxyribonucleoside triphosphate catabolic process"/>
    <property type="evidence" value="ECO:0007669"/>
    <property type="project" value="UniProtKB-UniRule"/>
</dbReference>
<dbReference type="SUPFAM" id="SSF52972">
    <property type="entry name" value="ITPase-like"/>
    <property type="match status" value="1"/>
</dbReference>
<dbReference type="EMBL" id="JWZX01002279">
    <property type="protein sequence ID" value="KOO30152.1"/>
    <property type="molecule type" value="Genomic_DNA"/>
</dbReference>
<dbReference type="GO" id="GO:0036220">
    <property type="term" value="F:ITP diphosphatase activity"/>
    <property type="evidence" value="ECO:0007669"/>
    <property type="project" value="UniProtKB-UniRule"/>
</dbReference>
<evidence type="ECO:0000256" key="8">
    <source>
        <dbReference type="ARBA" id="ARBA00023080"/>
    </source>
</evidence>
<dbReference type="EC" id="3.6.1.66" evidence="13"/>
<feature type="binding site" evidence="13">
    <location>
        <begin position="290"/>
        <end position="291"/>
    </location>
    <ligand>
        <name>ITP</name>
        <dbReference type="ChEBI" id="CHEBI:61402"/>
    </ligand>
</feature>
<feature type="binding site" evidence="13">
    <location>
        <position position="167"/>
    </location>
    <ligand>
        <name>ITP</name>
        <dbReference type="ChEBI" id="CHEBI:61402"/>
    </ligand>
</feature>
<dbReference type="InterPro" id="IPR002637">
    <property type="entry name" value="RdgB/HAM1"/>
</dbReference>
<evidence type="ECO:0000256" key="13">
    <source>
        <dbReference type="HAMAP-Rule" id="MF_03148"/>
    </source>
</evidence>
<dbReference type="CDD" id="cd00515">
    <property type="entry name" value="HAM1"/>
    <property type="match status" value="1"/>
</dbReference>
<dbReference type="GO" id="GO:0035870">
    <property type="term" value="F:dITP diphosphatase activity"/>
    <property type="evidence" value="ECO:0007669"/>
    <property type="project" value="UniProtKB-UniRule"/>
</dbReference>
<comment type="catalytic activity">
    <reaction evidence="11">
        <text>dITP + H2O = dIMP + diphosphate + H(+)</text>
        <dbReference type="Rhea" id="RHEA:28342"/>
        <dbReference type="ChEBI" id="CHEBI:15377"/>
        <dbReference type="ChEBI" id="CHEBI:15378"/>
        <dbReference type="ChEBI" id="CHEBI:33019"/>
        <dbReference type="ChEBI" id="CHEBI:61194"/>
        <dbReference type="ChEBI" id="CHEBI:61382"/>
        <dbReference type="EC" id="3.6.1.66"/>
    </reaction>
    <physiologicalReaction direction="left-to-right" evidence="11">
        <dbReference type="Rhea" id="RHEA:28343"/>
    </physiologicalReaction>
</comment>
<dbReference type="InterPro" id="IPR027502">
    <property type="entry name" value="ITPase"/>
</dbReference>
<organism evidence="14 15">
    <name type="scientific">Chrysochromulina tobinii</name>
    <dbReference type="NCBI Taxonomy" id="1460289"/>
    <lineage>
        <taxon>Eukaryota</taxon>
        <taxon>Haptista</taxon>
        <taxon>Haptophyta</taxon>
        <taxon>Prymnesiophyceae</taxon>
        <taxon>Prymnesiales</taxon>
        <taxon>Chrysochromulinaceae</taxon>
        <taxon>Chrysochromulina</taxon>
    </lineage>
</organism>
<name>A0A0M0JUX8_9EUKA</name>
<dbReference type="FunFam" id="3.90.950.10:FF:000003">
    <property type="entry name" value="Inosine triphosphate pyrophosphatase"/>
    <property type="match status" value="1"/>
</dbReference>
<comment type="function">
    <text evidence="9">Pyrophosphatase that hydrolyzes the non-canonical purine nucleotides inosine triphosphate (ITP), deoxyinosine triphosphate (dITP) as well as 2'-deoxy-N-6-hydroxylaminopurine triphosphate (dHAPTP) and xanthosine 5'-triphosphate (XTP) to their respective monophosphate derivatives. The enzyme does not distinguish between the deoxy- and ribose forms. Probably excludes non-canonical purines from RNA and DNA precursor pools, thus preventing their incorporation into RNA and DNA and avoiding chromosomal lesions.</text>
</comment>
<evidence type="ECO:0000256" key="9">
    <source>
        <dbReference type="ARBA" id="ARBA00054940"/>
    </source>
</evidence>
<evidence type="ECO:0000256" key="6">
    <source>
        <dbReference type="ARBA" id="ARBA00022801"/>
    </source>
</evidence>
<feature type="binding site" evidence="13">
    <location>
        <position position="183"/>
    </location>
    <ligand>
        <name>Mg(2+)</name>
        <dbReference type="ChEBI" id="CHEBI:18420"/>
    </ligand>
</feature>
<reference evidence="15" key="1">
    <citation type="journal article" date="2015" name="PLoS Genet.">
        <title>Genome Sequence and Transcriptome Analyses of Chrysochromulina tobin: Metabolic Tools for Enhanced Algal Fitness in the Prominent Order Prymnesiales (Haptophyceae).</title>
        <authorList>
            <person name="Hovde B.T."/>
            <person name="Deodato C.R."/>
            <person name="Hunsperger H.M."/>
            <person name="Ryken S.A."/>
            <person name="Yost W."/>
            <person name="Jha R.K."/>
            <person name="Patterson J."/>
            <person name="Monnat R.J. Jr."/>
            <person name="Barlow S.B."/>
            <person name="Starkenburg S.R."/>
            <person name="Cattolico R.A."/>
        </authorList>
    </citation>
    <scope>NUCLEOTIDE SEQUENCE</scope>
    <source>
        <strain evidence="15">CCMP291</strain>
    </source>
</reference>
<evidence type="ECO:0000313" key="15">
    <source>
        <dbReference type="Proteomes" id="UP000037460"/>
    </source>
</evidence>
<keyword evidence="4 13" id="KW-0479">Metal-binding</keyword>
<dbReference type="Gene3D" id="3.90.950.10">
    <property type="match status" value="1"/>
</dbReference>
<comment type="subcellular location">
    <subcellularLocation>
        <location evidence="1 13">Cytoplasm</location>
    </subcellularLocation>
</comment>
<feature type="binding site" evidence="13">
    <location>
        <begin position="124"/>
        <end position="129"/>
    </location>
    <ligand>
        <name>ITP</name>
        <dbReference type="ChEBI" id="CHEBI:61402"/>
    </ligand>
</feature>
<keyword evidence="3 13" id="KW-0963">Cytoplasm</keyword>
<keyword evidence="8 13" id="KW-0546">Nucleotide metabolism</keyword>
<proteinExistence type="inferred from homology"/>
<dbReference type="AlphaFoldDB" id="A0A0M0JUX8"/>
<evidence type="ECO:0000256" key="4">
    <source>
        <dbReference type="ARBA" id="ARBA00022723"/>
    </source>
</evidence>
<keyword evidence="7 13" id="KW-0460">Magnesium</keyword>
<sequence>MDATPPMHRGKMVDRISAEPPLANRVRADCSPLLRGRRCKRSSSSNSRGVLLAFAAVLPSSAAMSCLSGGMLPISGHTPPLLQQLCTPAQRCRRRHRAARCIVKIDDDEAELCRIDEGCIYFVTGNMMKEREVNAILSEVDMPFRVTHVDIDLPELQGDALEIARHKCREAANQVDSAVLVEDTSLCFTALNGMPGPYIKWFQMPSQTLGNEGLYSLLAGHTDHSAYCQCILGFSAGPGAEPVLFVGRTPGRIVPPASTGGFAWDAIFVPEGHTAPFSSMAVGEKNRISHRARALRRFVDYLLQHQDAVIKAIENNGEGAELPSCRRSLHEYGGATRDAAPPPSI</sequence>
<keyword evidence="5 13" id="KW-0547">Nucleotide-binding</keyword>
<gene>
    <name evidence="14" type="ORF">Ctob_006113</name>
</gene>
<dbReference type="OrthoDB" id="6288734at2759"/>
<keyword evidence="15" id="KW-1185">Reference proteome</keyword>
<dbReference type="GO" id="GO:0046872">
    <property type="term" value="F:metal ion binding"/>
    <property type="evidence" value="ECO:0007669"/>
    <property type="project" value="UniProtKB-KW"/>
</dbReference>
<keyword evidence="13" id="KW-0464">Manganese</keyword>
<comment type="catalytic activity">
    <reaction evidence="10">
        <text>ITP + H2O = IMP + diphosphate + H(+)</text>
        <dbReference type="Rhea" id="RHEA:29399"/>
        <dbReference type="ChEBI" id="CHEBI:15377"/>
        <dbReference type="ChEBI" id="CHEBI:15378"/>
        <dbReference type="ChEBI" id="CHEBI:33019"/>
        <dbReference type="ChEBI" id="CHEBI:58053"/>
        <dbReference type="ChEBI" id="CHEBI:61402"/>
        <dbReference type="EC" id="3.6.1.66"/>
    </reaction>
    <physiologicalReaction direction="left-to-right" evidence="10">
        <dbReference type="Rhea" id="RHEA:29400"/>
    </physiologicalReaction>
</comment>
<accession>A0A0M0JUX8</accession>
<evidence type="ECO:0000256" key="12">
    <source>
        <dbReference type="ARBA" id="ARBA00093271"/>
    </source>
</evidence>
<feature type="binding site" evidence="13">
    <location>
        <position position="285"/>
    </location>
    <ligand>
        <name>ITP</name>
        <dbReference type="ChEBI" id="CHEBI:61402"/>
    </ligand>
</feature>
<evidence type="ECO:0000256" key="7">
    <source>
        <dbReference type="ARBA" id="ARBA00022842"/>
    </source>
</evidence>
<dbReference type="HAMAP" id="MF_03148">
    <property type="entry name" value="HAM1_NTPase"/>
    <property type="match status" value="1"/>
</dbReference>
<dbReference type="Pfam" id="PF01725">
    <property type="entry name" value="Ham1p_like"/>
    <property type="match status" value="1"/>
</dbReference>
<dbReference type="InterPro" id="IPR029001">
    <property type="entry name" value="ITPase-like_fam"/>
</dbReference>
<comment type="caution">
    <text evidence="14">The sequence shown here is derived from an EMBL/GenBank/DDBJ whole genome shotgun (WGS) entry which is preliminary data.</text>
</comment>
<dbReference type="GO" id="GO:0005737">
    <property type="term" value="C:cytoplasm"/>
    <property type="evidence" value="ECO:0007669"/>
    <property type="project" value="UniProtKB-SubCell"/>
</dbReference>
<dbReference type="Proteomes" id="UP000037460">
    <property type="component" value="Unassembled WGS sequence"/>
</dbReference>
<comment type="caution">
    <text evidence="13">Lacks conserved residue(s) required for the propagation of feature annotation.</text>
</comment>
<dbReference type="PANTHER" id="PTHR11067:SF9">
    <property type="entry name" value="INOSINE TRIPHOSPHATE PYROPHOSPHATASE"/>
    <property type="match status" value="1"/>
</dbReference>
<feature type="binding site" evidence="13">
    <location>
        <position position="155"/>
    </location>
    <ligand>
        <name>Mg(2+)</name>
        <dbReference type="ChEBI" id="CHEBI:18420"/>
    </ligand>
</feature>
<protein>
    <recommendedName>
        <fullName evidence="13">Inosine triphosphate pyrophosphatase</fullName>
        <shortName evidence="13">ITPase</shortName>
        <shortName evidence="13">Inosine triphosphatase</shortName>
        <ecNumber evidence="13">3.6.1.66</ecNumber>
    </recommendedName>
    <alternativeName>
        <fullName evidence="13">Non-canonical purine NTP pyrophosphatase</fullName>
    </alternativeName>
    <alternativeName>
        <fullName evidence="13">Non-standard purine NTP pyrophosphatase</fullName>
    </alternativeName>
    <alternativeName>
        <fullName evidence="13">Nucleoside-triphosphate diphosphatase</fullName>
    </alternativeName>
    <alternativeName>
        <fullName evidence="13">Nucleoside-triphosphate pyrophosphatase</fullName>
        <shortName evidence="13">NTPase</shortName>
    </alternativeName>
    <alternativeName>
        <fullName evidence="13">XTP/dITP diphosphatase</fullName>
    </alternativeName>
</protein>
<dbReference type="GO" id="GO:0036222">
    <property type="term" value="F:XTP diphosphatase activity"/>
    <property type="evidence" value="ECO:0007669"/>
    <property type="project" value="UniProtKB-UniRule"/>
</dbReference>
<evidence type="ECO:0000256" key="1">
    <source>
        <dbReference type="ARBA" id="ARBA00004496"/>
    </source>
</evidence>
<feature type="binding site" evidence="13">
    <location>
        <begin position="183"/>
        <end position="184"/>
    </location>
    <ligand>
        <name>ITP</name>
        <dbReference type="ChEBI" id="CHEBI:61402"/>
    </ligand>
</feature>
<evidence type="ECO:0000256" key="10">
    <source>
        <dbReference type="ARBA" id="ARBA00093218"/>
    </source>
</evidence>